<dbReference type="Proteomes" id="UP001596157">
    <property type="component" value="Unassembled WGS sequence"/>
</dbReference>
<evidence type="ECO:0000313" key="5">
    <source>
        <dbReference type="EMBL" id="MFC5288118.1"/>
    </source>
</evidence>
<accession>A0ABW0EP59</accession>
<keyword evidence="2" id="KW-0456">Lyase</keyword>
<reference evidence="6" key="1">
    <citation type="journal article" date="2019" name="Int. J. Syst. Evol. Microbiol.">
        <title>The Global Catalogue of Microorganisms (GCM) 10K type strain sequencing project: providing services to taxonomists for standard genome sequencing and annotation.</title>
        <authorList>
            <consortium name="The Broad Institute Genomics Platform"/>
            <consortium name="The Broad Institute Genome Sequencing Center for Infectious Disease"/>
            <person name="Wu L."/>
            <person name="Ma J."/>
        </authorList>
    </citation>
    <scope>NUCLEOTIDE SEQUENCE [LARGE SCALE GENOMIC DNA]</scope>
    <source>
        <strain evidence="6">CCUG 59778</strain>
    </source>
</reference>
<dbReference type="InterPro" id="IPR051818">
    <property type="entry name" value="TPP_dependent_decarboxylase"/>
</dbReference>
<dbReference type="PANTHER" id="PTHR42818:SF1">
    <property type="entry name" value="SULFOPYRUVATE DECARBOXYLASE"/>
    <property type="match status" value="1"/>
</dbReference>
<dbReference type="InterPro" id="IPR029061">
    <property type="entry name" value="THDP-binding"/>
</dbReference>
<keyword evidence="3" id="KW-0812">Transmembrane</keyword>
<evidence type="ECO:0000259" key="4">
    <source>
        <dbReference type="Pfam" id="PF02775"/>
    </source>
</evidence>
<dbReference type="Pfam" id="PF02775">
    <property type="entry name" value="TPP_enzyme_C"/>
    <property type="match status" value="1"/>
</dbReference>
<comment type="caution">
    <text evidence="5">The sequence shown here is derived from an EMBL/GenBank/DDBJ whole genome shotgun (WGS) entry which is preliminary data.</text>
</comment>
<protein>
    <submittedName>
        <fullName evidence="5">Thiamine pyrophosphate-dependent enzyme</fullName>
    </submittedName>
</protein>
<keyword evidence="3" id="KW-0472">Membrane</keyword>
<evidence type="ECO:0000256" key="1">
    <source>
        <dbReference type="ARBA" id="ARBA00022793"/>
    </source>
</evidence>
<sequence length="196" mass="20476">MNRNAAIRAVISATTVEPVIFTTEATCRVARMISDRRNHLYLTAGMGMASSLGIGVAMQIGRPTVVVDAYGSLARNPMGLITAGSMPALRLVHVVLDDGLFGAAQETSSPSSRADIAALAGAAGYATVVSTARADRFLALLRGELATATRPVLIRCLLSEPDESGSAAGLRALDLPEHARRFRATFGDAPPMPRSA</sequence>
<feature type="transmembrane region" description="Helical" evidence="3">
    <location>
        <begin position="40"/>
        <end position="60"/>
    </location>
</feature>
<name>A0ABW0EP59_9PSEU</name>
<evidence type="ECO:0000256" key="2">
    <source>
        <dbReference type="ARBA" id="ARBA00023239"/>
    </source>
</evidence>
<proteinExistence type="predicted"/>
<keyword evidence="6" id="KW-1185">Reference proteome</keyword>
<dbReference type="EMBL" id="JBHSKF010000005">
    <property type="protein sequence ID" value="MFC5288118.1"/>
    <property type="molecule type" value="Genomic_DNA"/>
</dbReference>
<dbReference type="Gene3D" id="3.40.50.970">
    <property type="match status" value="1"/>
</dbReference>
<dbReference type="PANTHER" id="PTHR42818">
    <property type="entry name" value="SULFOPYRUVATE DECARBOXYLASE SUBUNIT ALPHA"/>
    <property type="match status" value="1"/>
</dbReference>
<evidence type="ECO:0000313" key="6">
    <source>
        <dbReference type="Proteomes" id="UP001596157"/>
    </source>
</evidence>
<dbReference type="SUPFAM" id="SSF52518">
    <property type="entry name" value="Thiamin diphosphate-binding fold (THDP-binding)"/>
    <property type="match status" value="1"/>
</dbReference>
<feature type="domain" description="Thiamine pyrophosphate enzyme TPP-binding" evidence="4">
    <location>
        <begin position="42"/>
        <end position="155"/>
    </location>
</feature>
<dbReference type="RefSeq" id="WP_378247742.1">
    <property type="nucleotide sequence ID" value="NZ_JBHSKF010000005.1"/>
</dbReference>
<dbReference type="InterPro" id="IPR011766">
    <property type="entry name" value="TPP_enzyme_TPP-bd"/>
</dbReference>
<evidence type="ECO:0000256" key="3">
    <source>
        <dbReference type="SAM" id="Phobius"/>
    </source>
</evidence>
<keyword evidence="1" id="KW-0210">Decarboxylase</keyword>
<keyword evidence="3" id="KW-1133">Transmembrane helix</keyword>
<gene>
    <name evidence="5" type="ORF">ACFPM7_13745</name>
</gene>
<organism evidence="5 6">
    <name type="scientific">Actinokineospora guangxiensis</name>
    <dbReference type="NCBI Taxonomy" id="1490288"/>
    <lineage>
        <taxon>Bacteria</taxon>
        <taxon>Bacillati</taxon>
        <taxon>Actinomycetota</taxon>
        <taxon>Actinomycetes</taxon>
        <taxon>Pseudonocardiales</taxon>
        <taxon>Pseudonocardiaceae</taxon>
        <taxon>Actinokineospora</taxon>
    </lineage>
</organism>